<dbReference type="Proteomes" id="UP000831786">
    <property type="component" value="Chromosome"/>
</dbReference>
<reference evidence="4 5" key="1">
    <citation type="submission" date="2022-04" db="EMBL/GenBank/DDBJ databases">
        <title>Leucobacter sp. isolated from rhizosphere of garlic.</title>
        <authorList>
            <person name="Won M."/>
            <person name="Lee C.-M."/>
            <person name="Woen H.-Y."/>
            <person name="Kwon S.-W."/>
        </authorList>
    </citation>
    <scope>NUCLEOTIDE SEQUENCE [LARGE SCALE GENOMIC DNA]</scope>
    <source>
        <strain evidence="4 5">H21R-40</strain>
    </source>
</reference>
<sequence length="2142" mass="218230">MVASGAGIVPAQAEPGSYLQLIKQVDGQEAHRGLAPGESVTYRIEFSAENYDADGPVTLTDVLPAAFSGWEISEIAAALPGYPGTVSVDLPGVSPATGGVIGSSEADRTVTVDVAAPIDGGATGLPTGPQGWLEYTVTVPATLSPDWDSNGLDLVNSARITAIAAPGETISAQDSATVSVDVERVIDVTPTKSWTPAGQGYEPGAPSTIVIGGTQASNVDAAELVLQDPPVADDGAGELDASNPFRYVDFAGFTADPADPANWPAGATAATVEVYVLSGGSWSWVGYSGGIADADIAGVRIGYTGAIVPGAEASASFTVSQREDDRLGLLDISKGYEAENVVAASVSVTGEDPVTRTADAPFAVTPLAIAVEAGKTFVDASGTEVEPLRTTAGNTVGAILTAQNRLAPQSAALDSLTISEPGEGADAAYFSNELRFAGFDAAYTTQVWPAGATGGTLTWQHDGGPTVVVLTPGEALPAVPTPLTNRDITGFELSFTGSIAPGATSQVKYAIDTDEGLASDGAEAGPFRNAIDVTGTRPGVDEPAEDSADATLTVVSPKIEVEIEKRISPSVVLPGDDVIVQLPTTATASGDKTKPTEIVVEDTLTGDGTFWDAYDATAILAPIDVPAGSTLTIQRYDAALGDWVDVDTLTASSMTDIALPSPETTTGIRFVYRNTDGFGATTTVKPNLAFTARETLRSSGEPTAPGAAPDYPATPYENTATAESTGILDEREVHGEDLDTGAGSIRPEEWVGPGPLWAAKQWTDSALISQSGAESSTIQSWAVTERGFDEIRLTDPATPNATGVGTVFEAFDLTRVFPIAFDDDPQLAWDAVTAVQLWNGAAWTDAAAPAGGWMNGAGFVGYTLSAAERGSTLGVRLVLAPNDDARAAAIADGDLGVPAVGSGIAASASTRGYELGWKLRDSARTAAGDDAKWVVSTSAFNCLVAPAAEADAGCIDNVFEIAGDQAGTTHRDTDGDTITVLDGVAGVSLAKTVGGLADGRSVALVAPKPGDLDPADYPTTWYTLTARNASGAGIDPVDAVGVMKLGKVRVTDVATSTLGTSGMSESPFSGRDFDAEAASGAGNHFDEFDLTGISFEGLPSYIDTAQSTLELWLYAGGTPTTAAFSIDQITGAAPGGPTAAQLADAIGVSVVYQGTDPETNGNRIVAGDALTMRLDVQLRASHRASGAPVTGGADGVSVPVDNSAAALGQDLVVDPAATPRDVDDAQVLLTDAAIDVELAKRVTVDNRDGQDDGTVYEATRDAPVHVLLTATPGASKAPLDRLSIEDTTAEFWDLFELVSLPAPTAVPTDSDAYRYDYFVAGAWVAQADFAGELADVRGVRITFDRADGALFPLGATSWTSDWGEGRLPIDVRLRAGAEIDWAGGLSVENVAATTATGSGGATADDGADASLGFSEGSHELTVQKRAPLDTSTHTVEAMSSAPWQLVVANSGTGYLPLGTVTDVLPAELEWDGEQPAFSRTGGDGASIDPAEITVAASEDGRHLVFTWPAGTRMDPGEELTIDLGLVLQPGLTAADRAWNTVVAETGVELDACTQPTNNGQDPSRVDGLASTQCGNANYVQPRSGTLIGAQKFVNGEPAGTLGEDLVSGAVNVVTGAEGCTTPGAPADYTRTPCADVTAVGATDAWLLRHVNAGTTDLARMTIVDMLPAPGDKLLAGNASRNSTFRPVLADLASLEVTGLPAGATYAVEITTDPTACIGTAPISGWIADPECSDAATNAANGSWVAADAYAGAAEDIAGFRIAVTMGDAPLRPGAWLDVAYETVNRVAEQAEGGLQPTLAQFAEPQFAWNQNGVVAWDTAGSRVNLPKAPQPAGVTLQTGSLEVAKTVVDGGVTQIPESFDVSLVCTVPSGLADPARVALDLGESATLTLPADGTPVTVDGLPIGTDCTLSETGEVGAHGEVGRSFQVSDGVTPSVDGTTAEIAIRAPRSGDTATVAALTNTYALGELVVEKSVRSDNAHDLSEEQLSAEYAFLLECAVGGSDEPVVREFTLTAGAQQRFADLPQGAVCEVTETDAGEATSTSVTVSTGAAGETVEGTASGELALGETGALVLVSNALSGVPPVLPPGDGGDGGNGNGGDGNDPGGLGVTGGQVAGLIAAAVLLIALAGGAFALNRRRARRDA</sequence>
<feature type="domain" description="DUF5979" evidence="3">
    <location>
        <begin position="1968"/>
        <end position="2055"/>
    </location>
</feature>
<protein>
    <submittedName>
        <fullName evidence="4">DUF5979 domain-containing protein</fullName>
    </submittedName>
</protein>
<organism evidence="4 5">
    <name type="scientific">Leucobacter allii</name>
    <dbReference type="NCBI Taxonomy" id="2932247"/>
    <lineage>
        <taxon>Bacteria</taxon>
        <taxon>Bacillati</taxon>
        <taxon>Actinomycetota</taxon>
        <taxon>Actinomycetes</taxon>
        <taxon>Micrococcales</taxon>
        <taxon>Microbacteriaceae</taxon>
        <taxon>Leucobacter</taxon>
    </lineage>
</organism>
<feature type="region of interest" description="Disordered" evidence="1">
    <location>
        <begin position="2081"/>
        <end position="2106"/>
    </location>
</feature>
<dbReference type="EMBL" id="CP095045">
    <property type="protein sequence ID" value="UOQ57334.1"/>
    <property type="molecule type" value="Genomic_DNA"/>
</dbReference>
<evidence type="ECO:0000259" key="3">
    <source>
        <dbReference type="Pfam" id="PF19407"/>
    </source>
</evidence>
<feature type="region of interest" description="Disordered" evidence="1">
    <location>
        <begin position="697"/>
        <end position="718"/>
    </location>
</feature>
<dbReference type="RefSeq" id="WP_244728044.1">
    <property type="nucleotide sequence ID" value="NZ_CP095045.1"/>
</dbReference>
<feature type="domain" description="DUF5979" evidence="3">
    <location>
        <begin position="1841"/>
        <end position="1963"/>
    </location>
</feature>
<dbReference type="Pfam" id="PF19407">
    <property type="entry name" value="DUF5979"/>
    <property type="match status" value="2"/>
</dbReference>
<name>A0ABY4FM51_9MICO</name>
<accession>A0ABY4FM51</accession>
<evidence type="ECO:0000313" key="5">
    <source>
        <dbReference type="Proteomes" id="UP000831786"/>
    </source>
</evidence>
<evidence type="ECO:0000256" key="1">
    <source>
        <dbReference type="SAM" id="MobiDB-lite"/>
    </source>
</evidence>
<evidence type="ECO:0000313" key="4">
    <source>
        <dbReference type="EMBL" id="UOQ57334.1"/>
    </source>
</evidence>
<gene>
    <name evidence="4" type="ORF">MUN78_00370</name>
</gene>
<keyword evidence="2" id="KW-1133">Transmembrane helix</keyword>
<keyword evidence="5" id="KW-1185">Reference proteome</keyword>
<dbReference type="InterPro" id="IPR046022">
    <property type="entry name" value="DUF5979"/>
</dbReference>
<proteinExistence type="predicted"/>
<dbReference type="Gene3D" id="2.60.40.1140">
    <property type="entry name" value="Collagen-binding surface protein Cna, B-type domain"/>
    <property type="match status" value="1"/>
</dbReference>
<keyword evidence="2" id="KW-0812">Transmembrane</keyword>
<keyword evidence="2" id="KW-0472">Membrane</keyword>
<evidence type="ECO:0000256" key="2">
    <source>
        <dbReference type="SAM" id="Phobius"/>
    </source>
</evidence>
<feature type="transmembrane region" description="Helical" evidence="2">
    <location>
        <begin position="2113"/>
        <end position="2133"/>
    </location>
</feature>
<feature type="compositionally biased region" description="Gly residues" evidence="1">
    <location>
        <begin position="2087"/>
        <end position="2106"/>
    </location>
</feature>